<evidence type="ECO:0000256" key="1">
    <source>
        <dbReference type="ARBA" id="ARBA00004141"/>
    </source>
</evidence>
<dbReference type="STRING" id="1016849.A0A0D1Y4A1"/>
<organism evidence="6 7">
    <name type="scientific">Exophiala sideris</name>
    <dbReference type="NCBI Taxonomy" id="1016849"/>
    <lineage>
        <taxon>Eukaryota</taxon>
        <taxon>Fungi</taxon>
        <taxon>Dikarya</taxon>
        <taxon>Ascomycota</taxon>
        <taxon>Pezizomycotina</taxon>
        <taxon>Eurotiomycetes</taxon>
        <taxon>Chaetothyriomycetidae</taxon>
        <taxon>Chaetothyriales</taxon>
        <taxon>Herpotrichiellaceae</taxon>
        <taxon>Exophiala</taxon>
    </lineage>
</organism>
<dbReference type="Pfam" id="PF03619">
    <property type="entry name" value="Solute_trans_a"/>
    <property type="match status" value="1"/>
</dbReference>
<proteinExistence type="predicted"/>
<dbReference type="PANTHER" id="PTHR23423">
    <property type="entry name" value="ORGANIC SOLUTE TRANSPORTER-RELATED"/>
    <property type="match status" value="1"/>
</dbReference>
<dbReference type="OrthoDB" id="5348404at2759"/>
<evidence type="ECO:0000256" key="4">
    <source>
        <dbReference type="ARBA" id="ARBA00023136"/>
    </source>
</evidence>
<evidence type="ECO:0000313" key="6">
    <source>
        <dbReference type="EMBL" id="KIV77657.1"/>
    </source>
</evidence>
<dbReference type="InterPro" id="IPR005178">
    <property type="entry name" value="Ostalpha/TMEM184C"/>
</dbReference>
<evidence type="ECO:0000256" key="3">
    <source>
        <dbReference type="ARBA" id="ARBA00022989"/>
    </source>
</evidence>
<gene>
    <name evidence="6" type="ORF">PV11_09443</name>
</gene>
<feature type="transmembrane region" description="Helical" evidence="5">
    <location>
        <begin position="269"/>
        <end position="291"/>
    </location>
</feature>
<dbReference type="Proteomes" id="UP000053599">
    <property type="component" value="Unassembled WGS sequence"/>
</dbReference>
<dbReference type="HOGENOM" id="CLU_012923_5_0_1"/>
<comment type="subcellular location">
    <subcellularLocation>
        <location evidence="1">Membrane</location>
        <topology evidence="1">Multi-pass membrane protein</topology>
    </subcellularLocation>
</comment>
<accession>A0A0D1Y4A1</accession>
<evidence type="ECO:0008006" key="8">
    <source>
        <dbReference type="Google" id="ProtNLM"/>
    </source>
</evidence>
<keyword evidence="3 5" id="KW-1133">Transmembrane helix</keyword>
<name>A0A0D1Y4A1_9EURO</name>
<dbReference type="EMBL" id="KN846954">
    <property type="protein sequence ID" value="KIV77657.1"/>
    <property type="molecule type" value="Genomic_DNA"/>
</dbReference>
<protein>
    <recommendedName>
        <fullName evidence="8">DUF300-domain-containing protein</fullName>
    </recommendedName>
</protein>
<evidence type="ECO:0000313" key="7">
    <source>
        <dbReference type="Proteomes" id="UP000053599"/>
    </source>
</evidence>
<feature type="transmembrane region" description="Helical" evidence="5">
    <location>
        <begin position="38"/>
        <end position="59"/>
    </location>
</feature>
<dbReference type="AlphaFoldDB" id="A0A0D1Y4A1"/>
<feature type="transmembrane region" description="Helical" evidence="5">
    <location>
        <begin position="159"/>
        <end position="176"/>
    </location>
</feature>
<feature type="transmembrane region" description="Helical" evidence="5">
    <location>
        <begin position="97"/>
        <end position="118"/>
    </location>
</feature>
<feature type="transmembrane region" description="Helical" evidence="5">
    <location>
        <begin position="196"/>
        <end position="215"/>
    </location>
</feature>
<keyword evidence="4 5" id="KW-0472">Membrane</keyword>
<feature type="transmembrane region" description="Helical" evidence="5">
    <location>
        <begin position="71"/>
        <end position="91"/>
    </location>
</feature>
<evidence type="ECO:0000256" key="2">
    <source>
        <dbReference type="ARBA" id="ARBA00022692"/>
    </source>
</evidence>
<feature type="transmembrane region" description="Helical" evidence="5">
    <location>
        <begin position="235"/>
        <end position="257"/>
    </location>
</feature>
<sequence>MGILSHSGNSTCPAEPANANAGGVPITGSLTLQHLMQIIAWACFGVTALLSLGLIIPHLFHYRVPNEQRQILRIVFLPVVYSLFYALSLQTYAGAQYLQPVASLYEAVALVSLFLLYVDFVTPEPDTRDEFFSKLENTNKKGQNVPGGRLKWFRRSWRIVFLYLVAYTILIIAQEITQATGSYCATSMKPKFAHVWLQVLEIGSTILVIITVIRFQRRLKNHMVGRKALPKLLSFKLFVAITTIQHFVFSILASHVSGNSKVTYHDITIGIQALLVCFESLINVISFYFVFRAGEYKRGQKGEGASRTVYGPARALLSSLNPVDLLRGIILAFGGFAKV</sequence>
<dbReference type="SMART" id="SM01417">
    <property type="entry name" value="Solute_trans_a"/>
    <property type="match status" value="1"/>
</dbReference>
<dbReference type="GO" id="GO:0016020">
    <property type="term" value="C:membrane"/>
    <property type="evidence" value="ECO:0007669"/>
    <property type="project" value="UniProtKB-SubCell"/>
</dbReference>
<reference evidence="6 7" key="1">
    <citation type="submission" date="2015-01" db="EMBL/GenBank/DDBJ databases">
        <title>The Genome Sequence of Exophiala sideris CBS121828.</title>
        <authorList>
            <consortium name="The Broad Institute Genomics Platform"/>
            <person name="Cuomo C."/>
            <person name="de Hoog S."/>
            <person name="Gorbushina A."/>
            <person name="Stielow B."/>
            <person name="Teixiera M."/>
            <person name="Abouelleil A."/>
            <person name="Chapman S.B."/>
            <person name="Priest M."/>
            <person name="Young S.K."/>
            <person name="Wortman J."/>
            <person name="Nusbaum C."/>
            <person name="Birren B."/>
        </authorList>
    </citation>
    <scope>NUCLEOTIDE SEQUENCE [LARGE SCALE GENOMIC DNA]</scope>
    <source>
        <strain evidence="6 7">CBS 121828</strain>
    </source>
</reference>
<keyword evidence="2 5" id="KW-0812">Transmembrane</keyword>
<evidence type="ECO:0000256" key="5">
    <source>
        <dbReference type="SAM" id="Phobius"/>
    </source>
</evidence>